<dbReference type="EMBL" id="CM004387">
    <property type="protein sequence ID" value="OAY59937.1"/>
    <property type="molecule type" value="Genomic_DNA"/>
</dbReference>
<proteinExistence type="predicted"/>
<sequence>MALSLKKVQAQINIEKQLPEILRTSCLSTLNMEPKFRRL</sequence>
<name>A0A2C9WIN3_MANES</name>
<organism evidence="1">
    <name type="scientific">Manihot esculenta</name>
    <name type="common">Cassava</name>
    <name type="synonym">Jatropha manihot</name>
    <dbReference type="NCBI Taxonomy" id="3983"/>
    <lineage>
        <taxon>Eukaryota</taxon>
        <taxon>Viridiplantae</taxon>
        <taxon>Streptophyta</taxon>
        <taxon>Embryophyta</taxon>
        <taxon>Tracheophyta</taxon>
        <taxon>Spermatophyta</taxon>
        <taxon>Magnoliopsida</taxon>
        <taxon>eudicotyledons</taxon>
        <taxon>Gunneridae</taxon>
        <taxon>Pentapetalae</taxon>
        <taxon>rosids</taxon>
        <taxon>fabids</taxon>
        <taxon>Malpighiales</taxon>
        <taxon>Euphorbiaceae</taxon>
        <taxon>Crotonoideae</taxon>
        <taxon>Manihoteae</taxon>
        <taxon>Manihot</taxon>
    </lineage>
</organism>
<protein>
    <submittedName>
        <fullName evidence="1">Uncharacterized protein</fullName>
    </submittedName>
</protein>
<gene>
    <name evidence="1" type="ORF">MANES_01G072700</name>
</gene>
<evidence type="ECO:0000313" key="1">
    <source>
        <dbReference type="EMBL" id="OAY59937.1"/>
    </source>
</evidence>
<reference evidence="1" key="1">
    <citation type="submission" date="2016-02" db="EMBL/GenBank/DDBJ databases">
        <title>WGS assembly of Manihot esculenta.</title>
        <authorList>
            <person name="Bredeson J.V."/>
            <person name="Prochnik S.E."/>
            <person name="Lyons J.B."/>
            <person name="Schmutz J."/>
            <person name="Grimwood J."/>
            <person name="Vrebalov J."/>
            <person name="Bart R.S."/>
            <person name="Amuge T."/>
            <person name="Ferguson M.E."/>
            <person name="Green R."/>
            <person name="Putnam N."/>
            <person name="Stites J."/>
            <person name="Rounsley S."/>
            <person name="Rokhsar D.S."/>
        </authorList>
    </citation>
    <scope>NUCLEOTIDE SEQUENCE [LARGE SCALE GENOMIC DNA]</scope>
    <source>
        <tissue evidence="1">Leaf</tissue>
    </source>
</reference>
<dbReference type="AlphaFoldDB" id="A0A2C9WIN3"/>
<accession>A0A2C9WIN3</accession>